<dbReference type="SUPFAM" id="SSF50965">
    <property type="entry name" value="Galactose oxidase, central domain"/>
    <property type="match status" value="1"/>
</dbReference>
<dbReference type="EMBL" id="PKMF04000322">
    <property type="protein sequence ID" value="KAK7837771.1"/>
    <property type="molecule type" value="Genomic_DNA"/>
</dbReference>
<reference evidence="1 2" key="1">
    <citation type="journal article" date="2018" name="Sci. Data">
        <title>The draft genome sequence of cork oak.</title>
        <authorList>
            <person name="Ramos A.M."/>
            <person name="Usie A."/>
            <person name="Barbosa P."/>
            <person name="Barros P.M."/>
            <person name="Capote T."/>
            <person name="Chaves I."/>
            <person name="Simoes F."/>
            <person name="Abreu I."/>
            <person name="Carrasquinho I."/>
            <person name="Faro C."/>
            <person name="Guimaraes J.B."/>
            <person name="Mendonca D."/>
            <person name="Nobrega F."/>
            <person name="Rodrigues L."/>
            <person name="Saibo N.J.M."/>
            <person name="Varela M.C."/>
            <person name="Egas C."/>
            <person name="Matos J."/>
            <person name="Miguel C.M."/>
            <person name="Oliveira M.M."/>
            <person name="Ricardo C.P."/>
            <person name="Goncalves S."/>
        </authorList>
    </citation>
    <scope>NUCLEOTIDE SEQUENCE [LARGE SCALE GENOMIC DNA]</scope>
    <source>
        <strain evidence="2">cv. HL8</strain>
    </source>
</reference>
<organism evidence="1 2">
    <name type="scientific">Quercus suber</name>
    <name type="common">Cork oak</name>
    <dbReference type="NCBI Taxonomy" id="58331"/>
    <lineage>
        <taxon>Eukaryota</taxon>
        <taxon>Viridiplantae</taxon>
        <taxon>Streptophyta</taxon>
        <taxon>Embryophyta</taxon>
        <taxon>Tracheophyta</taxon>
        <taxon>Spermatophyta</taxon>
        <taxon>Magnoliopsida</taxon>
        <taxon>eudicotyledons</taxon>
        <taxon>Gunneridae</taxon>
        <taxon>Pentapetalae</taxon>
        <taxon>rosids</taxon>
        <taxon>fabids</taxon>
        <taxon>Fagales</taxon>
        <taxon>Fagaceae</taxon>
        <taxon>Quercus</taxon>
    </lineage>
</organism>
<dbReference type="AlphaFoldDB" id="A0AAW0KIL4"/>
<dbReference type="Proteomes" id="UP000237347">
    <property type="component" value="Unassembled WGS sequence"/>
</dbReference>
<evidence type="ECO:0000313" key="1">
    <source>
        <dbReference type="EMBL" id="KAK7837771.1"/>
    </source>
</evidence>
<sequence length="113" mass="12679">MFIFEFVVVCLQFHAKFWGYTKSSGPNVWTFTNDIYIYLMATQLFQVQAILRRKLFAVCTLNIPQQKPIRTLTSAMALAQGKWVKLDQNGTGPGARSSHAISIVGQKAYVFGG</sequence>
<proteinExistence type="predicted"/>
<keyword evidence="2" id="KW-1185">Reference proteome</keyword>
<name>A0AAW0KIL4_QUESU</name>
<dbReference type="InterPro" id="IPR011043">
    <property type="entry name" value="Gal_Oxase/kelch_b-propeller"/>
</dbReference>
<gene>
    <name evidence="1" type="primary">NSP5_2</name>
    <name evidence="1" type="ORF">CFP56_020810</name>
</gene>
<evidence type="ECO:0000313" key="2">
    <source>
        <dbReference type="Proteomes" id="UP000237347"/>
    </source>
</evidence>
<accession>A0AAW0KIL4</accession>
<comment type="caution">
    <text evidence="1">The sequence shown here is derived from an EMBL/GenBank/DDBJ whole genome shotgun (WGS) entry which is preliminary data.</text>
</comment>
<protein>
    <submittedName>
        <fullName evidence="1">Nitrile-specifier protein 5</fullName>
    </submittedName>
</protein>